<dbReference type="PIRSF" id="PIRSF029195">
    <property type="entry name" value="UCP029195_PTS_EIIA2"/>
    <property type="match status" value="1"/>
</dbReference>
<dbReference type="InterPro" id="IPR000032">
    <property type="entry name" value="HPr-like"/>
</dbReference>
<dbReference type="PROSITE" id="PS51350">
    <property type="entry name" value="PTS_HPR_DOM"/>
    <property type="match status" value="1"/>
</dbReference>
<dbReference type="InterPro" id="IPR016152">
    <property type="entry name" value="PTrfase/Anion_transptr"/>
</dbReference>
<dbReference type="EMBL" id="JABAIK010000002">
    <property type="protein sequence ID" value="NLS11660.1"/>
    <property type="molecule type" value="Genomic_DNA"/>
</dbReference>
<feature type="domain" description="PTS EIIA type-2" evidence="3">
    <location>
        <begin position="110"/>
        <end position="252"/>
    </location>
</feature>
<dbReference type="Pfam" id="PF00381">
    <property type="entry name" value="PTS-HPr"/>
    <property type="match status" value="1"/>
</dbReference>
<organism evidence="5 6">
    <name type="scientific">Vibrio agarilyticus</name>
    <dbReference type="NCBI Taxonomy" id="2726741"/>
    <lineage>
        <taxon>Bacteria</taxon>
        <taxon>Pseudomonadati</taxon>
        <taxon>Pseudomonadota</taxon>
        <taxon>Gammaproteobacteria</taxon>
        <taxon>Vibrionales</taxon>
        <taxon>Vibrionaceae</taxon>
        <taxon>Vibrio</taxon>
    </lineage>
</organism>
<evidence type="ECO:0000313" key="6">
    <source>
        <dbReference type="Proteomes" id="UP000535589"/>
    </source>
</evidence>
<evidence type="ECO:0000313" key="5">
    <source>
        <dbReference type="EMBL" id="NLS11660.1"/>
    </source>
</evidence>
<dbReference type="InterPro" id="IPR035895">
    <property type="entry name" value="HPr-like_sf"/>
</dbReference>
<accession>A0A7X8TMV1</accession>
<evidence type="ECO:0000256" key="1">
    <source>
        <dbReference type="ARBA" id="ARBA00022553"/>
    </source>
</evidence>
<reference evidence="5 6" key="1">
    <citation type="submission" date="2020-04" db="EMBL/GenBank/DDBJ databases">
        <title>Vibrio sp. SM6, a novel species isolated from seawater.</title>
        <authorList>
            <person name="Wang X."/>
        </authorList>
    </citation>
    <scope>NUCLEOTIDE SEQUENCE [LARGE SCALE GENOMIC DNA]</scope>
    <source>
        <strain evidence="5 6">SM6</strain>
    </source>
</reference>
<keyword evidence="2" id="KW-0762">Sugar transport</keyword>
<sequence>MKEYQLTFIVADVAANARIAQPLRHLVKSFRSVLLLRNITRDSTVSLAHSLALMQAGLRCGDFCQITARGIDAELACFVLKDVIADHYILVGAKINYQFCDDLATRVPALAIKPQVAWHYAKAQTELSKIECLKGLAQLIYPDASDELLLAFIKREERSPTCVTAGIGLPHVMFAPIERMSIAVISSDTPIDWQSPIGTVHLAIAIVMPIPSSREAIIAATNLTRNLLTGQVADRLLMTRRCVELQALMMHLMSRLL</sequence>
<evidence type="ECO:0000256" key="2">
    <source>
        <dbReference type="ARBA" id="ARBA00022597"/>
    </source>
</evidence>
<evidence type="ECO:0000259" key="4">
    <source>
        <dbReference type="PROSITE" id="PS51350"/>
    </source>
</evidence>
<keyword evidence="6" id="KW-1185">Reference proteome</keyword>
<evidence type="ECO:0000259" key="3">
    <source>
        <dbReference type="PROSITE" id="PS51094"/>
    </source>
</evidence>
<dbReference type="RefSeq" id="WP_168834776.1">
    <property type="nucleotide sequence ID" value="NZ_JABAIK010000002.1"/>
</dbReference>
<keyword evidence="2" id="KW-0813">Transport</keyword>
<feature type="domain" description="HPr" evidence="4">
    <location>
        <begin position="1"/>
        <end position="94"/>
    </location>
</feature>
<name>A0A7X8TMV1_9VIBR</name>
<gene>
    <name evidence="5" type="ORF">HGP28_01995</name>
</gene>
<dbReference type="SUPFAM" id="SSF55594">
    <property type="entry name" value="HPr-like"/>
    <property type="match status" value="1"/>
</dbReference>
<dbReference type="InterPro" id="IPR016910">
    <property type="entry name" value="UCP029195_PTS_EIIA2"/>
</dbReference>
<protein>
    <submittedName>
        <fullName evidence="5">PTS transporter subunit EIIA</fullName>
    </submittedName>
</protein>
<dbReference type="Pfam" id="PF00359">
    <property type="entry name" value="PTS_EIIA_2"/>
    <property type="match status" value="1"/>
</dbReference>
<dbReference type="PROSITE" id="PS51094">
    <property type="entry name" value="PTS_EIIA_TYPE_2"/>
    <property type="match status" value="1"/>
</dbReference>
<dbReference type="InterPro" id="IPR002178">
    <property type="entry name" value="PTS_EIIA_type-2_dom"/>
</dbReference>
<proteinExistence type="predicted"/>
<keyword evidence="1" id="KW-0597">Phosphoprotein</keyword>
<dbReference type="SUPFAM" id="SSF55804">
    <property type="entry name" value="Phoshotransferase/anion transport protein"/>
    <property type="match status" value="1"/>
</dbReference>
<dbReference type="Gene3D" id="3.40.930.10">
    <property type="entry name" value="Mannitol-specific EII, Chain A"/>
    <property type="match status" value="1"/>
</dbReference>
<dbReference type="Proteomes" id="UP000535589">
    <property type="component" value="Unassembled WGS sequence"/>
</dbReference>
<dbReference type="AlphaFoldDB" id="A0A7X8TMV1"/>
<comment type="caution">
    <text evidence="5">The sequence shown here is derived from an EMBL/GenBank/DDBJ whole genome shotgun (WGS) entry which is preliminary data.</text>
</comment>
<dbReference type="Gene3D" id="3.30.1340.10">
    <property type="entry name" value="HPr-like"/>
    <property type="match status" value="1"/>
</dbReference>